<feature type="transmembrane region" description="Helical" evidence="1">
    <location>
        <begin position="6"/>
        <end position="34"/>
    </location>
</feature>
<comment type="caution">
    <text evidence="2">The sequence shown here is derived from an EMBL/GenBank/DDBJ whole genome shotgun (WGS) entry which is preliminary data.</text>
</comment>
<keyword evidence="1" id="KW-0812">Transmembrane</keyword>
<protein>
    <submittedName>
        <fullName evidence="2">Copper resistance protein CopD</fullName>
    </submittedName>
</protein>
<reference evidence="2 3" key="1">
    <citation type="journal article" date="2019" name="Int. J. Syst. Evol. Microbiol.">
        <title>The Global Catalogue of Microorganisms (GCM) 10K type strain sequencing project: providing services to taxonomists for standard genome sequencing and annotation.</title>
        <authorList>
            <consortium name="The Broad Institute Genomics Platform"/>
            <consortium name="The Broad Institute Genome Sequencing Center for Infectious Disease"/>
            <person name="Wu L."/>
            <person name="Ma J."/>
        </authorList>
    </citation>
    <scope>NUCLEOTIDE SEQUENCE [LARGE SCALE GENOMIC DNA]</scope>
    <source>
        <strain evidence="2 3">GX26</strain>
    </source>
</reference>
<feature type="transmembrane region" description="Helical" evidence="1">
    <location>
        <begin position="55"/>
        <end position="75"/>
    </location>
</feature>
<evidence type="ECO:0000313" key="2">
    <source>
        <dbReference type="EMBL" id="MFC6952069.1"/>
    </source>
</evidence>
<keyword evidence="3" id="KW-1185">Reference proteome</keyword>
<name>A0ABD5V9F8_9EURY</name>
<dbReference type="Proteomes" id="UP001596395">
    <property type="component" value="Unassembled WGS sequence"/>
</dbReference>
<organism evidence="2 3">
    <name type="scientific">Halorubellus litoreus</name>
    <dbReference type="NCBI Taxonomy" id="755308"/>
    <lineage>
        <taxon>Archaea</taxon>
        <taxon>Methanobacteriati</taxon>
        <taxon>Methanobacteriota</taxon>
        <taxon>Stenosarchaea group</taxon>
        <taxon>Halobacteria</taxon>
        <taxon>Halobacteriales</taxon>
        <taxon>Halorubellaceae</taxon>
        <taxon>Halorubellus</taxon>
    </lineage>
</organism>
<keyword evidence="1" id="KW-1133">Transmembrane helix</keyword>
<feature type="transmembrane region" description="Helical" evidence="1">
    <location>
        <begin position="87"/>
        <end position="107"/>
    </location>
</feature>
<gene>
    <name evidence="2" type="ORF">ACFQGB_04265</name>
</gene>
<proteinExistence type="predicted"/>
<keyword evidence="1" id="KW-0472">Membrane</keyword>
<dbReference type="EMBL" id="JBHSXN010000001">
    <property type="protein sequence ID" value="MFC6952069.1"/>
    <property type="molecule type" value="Genomic_DNA"/>
</dbReference>
<evidence type="ECO:0000313" key="3">
    <source>
        <dbReference type="Proteomes" id="UP001596395"/>
    </source>
</evidence>
<dbReference type="AlphaFoldDB" id="A0ABD5V9F8"/>
<sequence length="154" mass="16246">MAIVEVVVRAIHLVVAAMWVGSVSFFAFGVLPLAREGSLNAAPLERFTQRLQVGSRLASVLLLLSGGYMISLAGYETSSLVSSTSGHLVLAMVVLWLALTGLVEVGASRVLEGAEDLKVRTPAKRATAILRAATFVGVLLLVDAVLIRFAPALF</sequence>
<dbReference type="RefSeq" id="WP_336349064.1">
    <property type="nucleotide sequence ID" value="NZ_JAZAQL010000001.1"/>
</dbReference>
<accession>A0ABD5V9F8</accession>
<evidence type="ECO:0000256" key="1">
    <source>
        <dbReference type="SAM" id="Phobius"/>
    </source>
</evidence>
<feature type="transmembrane region" description="Helical" evidence="1">
    <location>
        <begin position="128"/>
        <end position="150"/>
    </location>
</feature>